<evidence type="ECO:0000313" key="2">
    <source>
        <dbReference type="EMBL" id="KAK4791812.1"/>
    </source>
</evidence>
<evidence type="ECO:0000313" key="3">
    <source>
        <dbReference type="Proteomes" id="UP001346149"/>
    </source>
</evidence>
<reference evidence="2 3" key="1">
    <citation type="journal article" date="2023" name="Hortic Res">
        <title>Pangenome of water caltrop reveals structural variations and asymmetric subgenome divergence after allopolyploidization.</title>
        <authorList>
            <person name="Zhang X."/>
            <person name="Chen Y."/>
            <person name="Wang L."/>
            <person name="Yuan Y."/>
            <person name="Fang M."/>
            <person name="Shi L."/>
            <person name="Lu R."/>
            <person name="Comes H.P."/>
            <person name="Ma Y."/>
            <person name="Chen Y."/>
            <person name="Huang G."/>
            <person name="Zhou Y."/>
            <person name="Zheng Z."/>
            <person name="Qiu Y."/>
        </authorList>
    </citation>
    <scope>NUCLEOTIDE SEQUENCE [LARGE SCALE GENOMIC DNA]</scope>
    <source>
        <strain evidence="2">F231</strain>
    </source>
</reference>
<proteinExistence type="predicted"/>
<accession>A0AAN7M4P6</accession>
<name>A0AAN7M4P6_TRANT</name>
<dbReference type="Proteomes" id="UP001346149">
    <property type="component" value="Unassembled WGS sequence"/>
</dbReference>
<feature type="compositionally biased region" description="Basic residues" evidence="1">
    <location>
        <begin position="71"/>
        <end position="84"/>
    </location>
</feature>
<feature type="compositionally biased region" description="Basic and acidic residues" evidence="1">
    <location>
        <begin position="108"/>
        <end position="119"/>
    </location>
</feature>
<evidence type="ECO:0000256" key="1">
    <source>
        <dbReference type="SAM" id="MobiDB-lite"/>
    </source>
</evidence>
<feature type="region of interest" description="Disordered" evidence="1">
    <location>
        <begin position="67"/>
        <end position="119"/>
    </location>
</feature>
<protein>
    <submittedName>
        <fullName evidence="2">Uncharacterized protein</fullName>
    </submittedName>
</protein>
<comment type="caution">
    <text evidence="2">The sequence shown here is derived from an EMBL/GenBank/DDBJ whole genome shotgun (WGS) entry which is preliminary data.</text>
</comment>
<sequence>MALVLFVRSSGLGTVHFQEMSLYYNDGHVSGPLIYLLLHLYYKERALWHWTVPPSVHPFIPSSNQGFSWGGKRRVTQPKQRQRKYGGDEDDEQQRRKQEEAVQPGAEQRPEGAEGQALHHQEVRGHAPLLARLSTRSCRLLIHIGREASSDGNKSRGTRAVEEKPSKVGSLGGRVSI</sequence>
<gene>
    <name evidence="2" type="ORF">SAY86_032225</name>
</gene>
<keyword evidence="3" id="KW-1185">Reference proteome</keyword>
<feature type="region of interest" description="Disordered" evidence="1">
    <location>
        <begin position="145"/>
        <end position="177"/>
    </location>
</feature>
<dbReference type="EMBL" id="JAXQNO010000009">
    <property type="protein sequence ID" value="KAK4791812.1"/>
    <property type="molecule type" value="Genomic_DNA"/>
</dbReference>
<dbReference type="AlphaFoldDB" id="A0AAN7M4P6"/>
<organism evidence="2 3">
    <name type="scientific">Trapa natans</name>
    <name type="common">Water chestnut</name>
    <dbReference type="NCBI Taxonomy" id="22666"/>
    <lineage>
        <taxon>Eukaryota</taxon>
        <taxon>Viridiplantae</taxon>
        <taxon>Streptophyta</taxon>
        <taxon>Embryophyta</taxon>
        <taxon>Tracheophyta</taxon>
        <taxon>Spermatophyta</taxon>
        <taxon>Magnoliopsida</taxon>
        <taxon>eudicotyledons</taxon>
        <taxon>Gunneridae</taxon>
        <taxon>Pentapetalae</taxon>
        <taxon>rosids</taxon>
        <taxon>malvids</taxon>
        <taxon>Myrtales</taxon>
        <taxon>Lythraceae</taxon>
        <taxon>Trapa</taxon>
    </lineage>
</organism>